<comment type="caution">
    <text evidence="2">The sequence shown here is derived from an EMBL/GenBank/DDBJ whole genome shotgun (WGS) entry which is preliminary data.</text>
</comment>
<proteinExistence type="predicted"/>
<evidence type="ECO:0000313" key="3">
    <source>
        <dbReference type="Proteomes" id="UP001344906"/>
    </source>
</evidence>
<gene>
    <name evidence="2" type="ORF">KDH_72810</name>
</gene>
<evidence type="ECO:0008006" key="4">
    <source>
        <dbReference type="Google" id="ProtNLM"/>
    </source>
</evidence>
<name>A0ABQ6G5A8_9CHLR</name>
<evidence type="ECO:0000313" key="2">
    <source>
        <dbReference type="EMBL" id="GLV60462.1"/>
    </source>
</evidence>
<reference evidence="2 3" key="1">
    <citation type="submission" date="2023-02" db="EMBL/GenBank/DDBJ databases">
        <title>Dictyobacter halimunensis sp. nov., a new member of the class Ktedonobacteria from forest soil in a geothermal area.</title>
        <authorList>
            <person name="Rachmania M.K."/>
            <person name="Ningsih F."/>
            <person name="Sakai Y."/>
            <person name="Yabe S."/>
            <person name="Yokota A."/>
            <person name="Sjamsuridzal W."/>
        </authorList>
    </citation>
    <scope>NUCLEOTIDE SEQUENCE [LARGE SCALE GENOMIC DNA]</scope>
    <source>
        <strain evidence="2 3">S3.2.2.5</strain>
    </source>
</reference>
<protein>
    <recommendedName>
        <fullName evidence="4">Alcohol dehydrogenase N-terminal domain-containing protein</fullName>
    </recommendedName>
</protein>
<dbReference type="Proteomes" id="UP001344906">
    <property type="component" value="Unassembled WGS sequence"/>
</dbReference>
<organism evidence="2 3">
    <name type="scientific">Dictyobacter halimunensis</name>
    <dbReference type="NCBI Taxonomy" id="3026934"/>
    <lineage>
        <taxon>Bacteria</taxon>
        <taxon>Bacillati</taxon>
        <taxon>Chloroflexota</taxon>
        <taxon>Ktedonobacteria</taxon>
        <taxon>Ktedonobacterales</taxon>
        <taxon>Dictyobacteraceae</taxon>
        <taxon>Dictyobacter</taxon>
    </lineage>
</organism>
<sequence>MIIAHLVLGFSSVYHTLNATGEVPVGSRVKGKVKHHGFKTGGQEGISDRIELRHRRGDREATGRGGRYDRGTRSR</sequence>
<keyword evidence="3" id="KW-1185">Reference proteome</keyword>
<accession>A0ABQ6G5A8</accession>
<feature type="region of interest" description="Disordered" evidence="1">
    <location>
        <begin position="30"/>
        <end position="75"/>
    </location>
</feature>
<dbReference type="EMBL" id="BSRI01000002">
    <property type="protein sequence ID" value="GLV60462.1"/>
    <property type="molecule type" value="Genomic_DNA"/>
</dbReference>
<evidence type="ECO:0000256" key="1">
    <source>
        <dbReference type="SAM" id="MobiDB-lite"/>
    </source>
</evidence>
<feature type="compositionally biased region" description="Basic and acidic residues" evidence="1">
    <location>
        <begin position="46"/>
        <end position="75"/>
    </location>
</feature>